<sequence length="1361" mass="150723">MEHLPSLRSDSAEASQVPAPRAQGTITHNDYQIAWICALHTEMAAARAMLDETHDALPIAQSDSNSYVLGRIGNHKIVIACLPDSQYGTNNAASVASNILRTFNSIRFGLLVGIGGGAPSSRVDIRLGDIVVGSRIMQYDMGKLVGDGSIQRTAVPRLTPKLLGNMVSNLRSKHELMPSFVPIIMREQLGRHPNFSRPNATDRLFQSGYLHPSPEGNCDECDQSRVVSRIGRTTTDPVIHYGAIASGNQVIKDAIGRDDLARELDVICFEMEAAGVVDTFPCLIIRGICDYSDSHKNKEWQRYAAATAAAYAREILEMVPTNRVLAAVVDKAPEPAEHTPEEISKPEHRRMFLTCLDFSQRNSRASTITAAHAQTCEWFLHHPDYKAWLDPEKLLTHHGFLWVSGKPGVGKSTIMKFAFGSMIGGHSTESGVVASFFFHARGEGLEKTISGMYRSLIIQLLEGYTDLQEVLDHYELVENGPESLLPPPLDTLKRIFRKSVLALEKRRFTCFIDALDECDEQQAIGMLQYFEDLTDCSTASGIQFRVCFSSRHYPYLDISGGIRLKLEDQPGHAEDLKRYVQSRLRVSNPEMMDELQPIILEKAAGIFLWVTLVVGILNKEDRRGRPTLKKRVSELPSGLGELFKEILLRDNENVEELQLSILWILHAQRPLEPDEYYHALWSGLNLKNAADSEIPKTSTASNSTDEMIDRYVSSSSKGLAEITKSSTPTVQFIHESVRDFLVTDEGLRQMWPDIGYDMETLGHETLKRCCENYIDHVFLAFPSIKHTRVHMSDDQKNEVRTKSPFLAYAIEHILYHADIVAKRVPQDEFLERFTVKKWPALGSFVPSASVHILYHLAKNGCAELIRTRLKSEPKIDIVTEGEYKYPLFIALVNNHEGAVAALLGSSTDVFYKPNDDGDLTMVGAPTRSSSRSPLTWAAEEGHREIVDFLLKRDSMVDGMDSDGKRPLSWAALNGHEAIVRSLIENGADTNAQNRDGLTPLFQVARNGHVTTARVLIEAGASINMRLYDGWTPLLFALNNGHEALANLFIDLGADISSITLRERWTPLQLALERKCKAVSIRLINIGASITSINADGWTPIMIAANNGFYDIVELLINNGASVHHRNKFGATALFLSAQKRDQKVVELLVDHGADINEQSLDGLTPLLGAFRNDNKAMTTWLIKQTSNPDNMSLFNTSAHGLELMVSFLLDRGANVNAIARDGSTALMINTTGYSAWPPLCLAAQHGNLEIASLLIQNGANVDISNQVGWTPLHICSKYGHAELAELLIAHGANVNATDSNGETALALASMHDQNAVVRLLISHGAERAINKFHEASTDGQCHDGTETAREVNVKKRRYSSS</sequence>
<feature type="domain" description="Nucleoside phosphorylase" evidence="4">
    <location>
        <begin position="33"/>
        <end position="315"/>
    </location>
</feature>
<feature type="repeat" description="ANK" evidence="2">
    <location>
        <begin position="1300"/>
        <end position="1326"/>
    </location>
</feature>
<dbReference type="Pfam" id="PF24883">
    <property type="entry name" value="NPHP3_N"/>
    <property type="match status" value="1"/>
</dbReference>
<dbReference type="SUPFAM" id="SSF48403">
    <property type="entry name" value="Ankyrin repeat"/>
    <property type="match status" value="2"/>
</dbReference>
<name>A0ABY6U6B2_BIOOC</name>
<dbReference type="PROSITE" id="PS50088">
    <property type="entry name" value="ANK_REPEAT"/>
    <property type="match status" value="9"/>
</dbReference>
<dbReference type="Pfam" id="PF13637">
    <property type="entry name" value="Ank_4"/>
    <property type="match status" value="1"/>
</dbReference>
<comment type="caution">
    <text evidence="6">The sequence shown here is derived from an EMBL/GenBank/DDBJ whole genome shotgun (WGS) entry which is preliminary data.</text>
</comment>
<feature type="region of interest" description="Disordered" evidence="3">
    <location>
        <begin position="1"/>
        <end position="21"/>
    </location>
</feature>
<dbReference type="PANTHER" id="PTHR46082">
    <property type="entry name" value="ATP/GTP-BINDING PROTEIN-RELATED"/>
    <property type="match status" value="1"/>
</dbReference>
<evidence type="ECO:0000259" key="4">
    <source>
        <dbReference type="Pfam" id="PF01048"/>
    </source>
</evidence>
<keyword evidence="7" id="KW-1185">Reference proteome</keyword>
<dbReference type="InterPro" id="IPR056884">
    <property type="entry name" value="NPHP3-like_N"/>
</dbReference>
<dbReference type="Gene3D" id="3.40.50.300">
    <property type="entry name" value="P-loop containing nucleotide triphosphate hydrolases"/>
    <property type="match status" value="1"/>
</dbReference>
<protein>
    <recommendedName>
        <fullName evidence="8">Nucleoside phosphorylase domain-containing protein</fullName>
    </recommendedName>
</protein>
<feature type="repeat" description="ANK" evidence="2">
    <location>
        <begin position="1128"/>
        <end position="1160"/>
    </location>
</feature>
<feature type="repeat" description="ANK" evidence="2">
    <location>
        <begin position="1234"/>
        <end position="1266"/>
    </location>
</feature>
<reference evidence="6 7" key="1">
    <citation type="submission" date="2019-06" db="EMBL/GenBank/DDBJ databases">
        <authorList>
            <person name="Broberg M."/>
        </authorList>
    </citation>
    <scope>NUCLEOTIDE SEQUENCE [LARGE SCALE GENOMIC DNA]</scope>
</reference>
<dbReference type="PROSITE" id="PS50297">
    <property type="entry name" value="ANK_REP_REGION"/>
    <property type="match status" value="9"/>
</dbReference>
<dbReference type="PRINTS" id="PR01415">
    <property type="entry name" value="ANKYRIN"/>
</dbReference>
<feature type="repeat" description="ANK" evidence="2">
    <location>
        <begin position="1095"/>
        <end position="1127"/>
    </location>
</feature>
<dbReference type="Pfam" id="PF12796">
    <property type="entry name" value="Ank_2"/>
    <property type="match status" value="4"/>
</dbReference>
<dbReference type="InterPro" id="IPR027417">
    <property type="entry name" value="P-loop_NTPase"/>
</dbReference>
<dbReference type="Gene3D" id="3.40.50.1580">
    <property type="entry name" value="Nucleoside phosphorylase domain"/>
    <property type="match status" value="1"/>
</dbReference>
<dbReference type="InterPro" id="IPR035994">
    <property type="entry name" value="Nucleoside_phosphorylase_sf"/>
</dbReference>
<feature type="repeat" description="ANK" evidence="2">
    <location>
        <begin position="962"/>
        <end position="994"/>
    </location>
</feature>
<evidence type="ECO:0000313" key="6">
    <source>
        <dbReference type="EMBL" id="VUC26305.1"/>
    </source>
</evidence>
<dbReference type="SUPFAM" id="SSF52540">
    <property type="entry name" value="P-loop containing nucleoside triphosphate hydrolases"/>
    <property type="match status" value="1"/>
</dbReference>
<feature type="repeat" description="ANK" evidence="2">
    <location>
        <begin position="929"/>
        <end position="961"/>
    </location>
</feature>
<dbReference type="InterPro" id="IPR002110">
    <property type="entry name" value="Ankyrin_rpt"/>
</dbReference>
<dbReference type="EMBL" id="CABFNS010000746">
    <property type="protein sequence ID" value="VUC26305.1"/>
    <property type="molecule type" value="Genomic_DNA"/>
</dbReference>
<proteinExistence type="predicted"/>
<dbReference type="PANTHER" id="PTHR46082:SF11">
    <property type="entry name" value="AAA+ ATPASE DOMAIN-CONTAINING PROTEIN-RELATED"/>
    <property type="match status" value="1"/>
</dbReference>
<dbReference type="SMART" id="SM00248">
    <property type="entry name" value="ANK"/>
    <property type="match status" value="13"/>
</dbReference>
<keyword evidence="2" id="KW-0040">ANK repeat</keyword>
<dbReference type="Proteomes" id="UP000766486">
    <property type="component" value="Unassembled WGS sequence"/>
</dbReference>
<evidence type="ECO:0000313" key="7">
    <source>
        <dbReference type="Proteomes" id="UP000766486"/>
    </source>
</evidence>
<feature type="repeat" description="ANK" evidence="2">
    <location>
        <begin position="1267"/>
        <end position="1299"/>
    </location>
</feature>
<dbReference type="InterPro" id="IPR000845">
    <property type="entry name" value="Nucleoside_phosphorylase_d"/>
</dbReference>
<organism evidence="6 7">
    <name type="scientific">Bionectria ochroleuca</name>
    <name type="common">Gliocladium roseum</name>
    <dbReference type="NCBI Taxonomy" id="29856"/>
    <lineage>
        <taxon>Eukaryota</taxon>
        <taxon>Fungi</taxon>
        <taxon>Dikarya</taxon>
        <taxon>Ascomycota</taxon>
        <taxon>Pezizomycotina</taxon>
        <taxon>Sordariomycetes</taxon>
        <taxon>Hypocreomycetidae</taxon>
        <taxon>Hypocreales</taxon>
        <taxon>Bionectriaceae</taxon>
        <taxon>Clonostachys</taxon>
    </lineage>
</organism>
<dbReference type="InterPro" id="IPR036770">
    <property type="entry name" value="Ankyrin_rpt-contain_sf"/>
</dbReference>
<keyword evidence="1" id="KW-0677">Repeat</keyword>
<feature type="domain" description="Nephrocystin 3-like N-terminal" evidence="5">
    <location>
        <begin position="374"/>
        <end position="551"/>
    </location>
</feature>
<evidence type="ECO:0000259" key="5">
    <source>
        <dbReference type="Pfam" id="PF24883"/>
    </source>
</evidence>
<evidence type="ECO:0000256" key="2">
    <source>
        <dbReference type="PROSITE-ProRule" id="PRU00023"/>
    </source>
</evidence>
<evidence type="ECO:0000256" key="3">
    <source>
        <dbReference type="SAM" id="MobiDB-lite"/>
    </source>
</evidence>
<feature type="repeat" description="ANK" evidence="2">
    <location>
        <begin position="1028"/>
        <end position="1060"/>
    </location>
</feature>
<dbReference type="Gene3D" id="1.25.40.20">
    <property type="entry name" value="Ankyrin repeat-containing domain"/>
    <property type="match status" value="2"/>
</dbReference>
<feature type="repeat" description="ANK" evidence="2">
    <location>
        <begin position="995"/>
        <end position="1027"/>
    </location>
</feature>
<dbReference type="InterPro" id="IPR053137">
    <property type="entry name" value="NLR-like"/>
</dbReference>
<accession>A0ABY6U6B2</accession>
<gene>
    <name evidence="6" type="ORF">CLO192961_LOCUS187537</name>
</gene>
<dbReference type="SUPFAM" id="SSF53167">
    <property type="entry name" value="Purine and uridine phosphorylases"/>
    <property type="match status" value="1"/>
</dbReference>
<evidence type="ECO:0000256" key="1">
    <source>
        <dbReference type="ARBA" id="ARBA00022737"/>
    </source>
</evidence>
<dbReference type="Pfam" id="PF01048">
    <property type="entry name" value="PNP_UDP_1"/>
    <property type="match status" value="1"/>
</dbReference>
<evidence type="ECO:0008006" key="8">
    <source>
        <dbReference type="Google" id="ProtNLM"/>
    </source>
</evidence>